<name>A0ABV4K5A5_9BACT</name>
<proteinExistence type="predicted"/>
<evidence type="ECO:0000313" key="1">
    <source>
        <dbReference type="EMBL" id="MEZ7198157.1"/>
    </source>
</evidence>
<dbReference type="Proteomes" id="UP001568698">
    <property type="component" value="Unassembled WGS sequence"/>
</dbReference>
<keyword evidence="2" id="KW-1185">Reference proteome</keyword>
<sequence>MQCFGANNNDRLCDMCGRVDPDYRAACRAVRERFLEECKRKAEIKAACPFQDHEWDHGERYDRCGKFRHFVPCRPDESCMEEIGQEEL</sequence>
<protein>
    <submittedName>
        <fullName evidence="1">Uncharacterized protein</fullName>
    </submittedName>
</protein>
<gene>
    <name evidence="1" type="ORF">AB6M95_15485</name>
</gene>
<dbReference type="EMBL" id="JBGLYH010000055">
    <property type="protein sequence ID" value="MEZ7198157.1"/>
    <property type="molecule type" value="Genomic_DNA"/>
</dbReference>
<organism evidence="1 2">
    <name type="scientific">Pseudodesulfovibrio karagichevae</name>
    <dbReference type="NCBI Taxonomy" id="3239305"/>
    <lineage>
        <taxon>Bacteria</taxon>
        <taxon>Pseudomonadati</taxon>
        <taxon>Thermodesulfobacteriota</taxon>
        <taxon>Desulfovibrionia</taxon>
        <taxon>Desulfovibrionales</taxon>
        <taxon>Desulfovibrionaceae</taxon>
    </lineage>
</organism>
<reference evidence="1 2" key="1">
    <citation type="submission" date="2024-08" db="EMBL/GenBank/DDBJ databases">
        <title>Sulfate-reducing bacteria isolated from formation water of the oil field in Kazakhstan and description of Pseudodesulfovibrio sp.</title>
        <authorList>
            <person name="Bidzhieva S.K."/>
            <person name="Tourova T.P."/>
            <person name="Grouzdev D.S."/>
            <person name="Beletsky A.V."/>
            <person name="Sokolova D.S."/>
            <person name="Samigullina S.R."/>
            <person name="Poltaraus A.B."/>
            <person name="Avtukh A.N."/>
            <person name="Tereshina V.M."/>
            <person name="Zhaparov N.S."/>
            <person name="Mardanov A.V."/>
            <person name="Nazina T.N."/>
        </authorList>
    </citation>
    <scope>NUCLEOTIDE SEQUENCE [LARGE SCALE GENOMIC DNA]</scope>
    <source>
        <strain evidence="1 2">9FUS</strain>
    </source>
</reference>
<accession>A0ABV4K5A5</accession>
<evidence type="ECO:0000313" key="2">
    <source>
        <dbReference type="Proteomes" id="UP001568698"/>
    </source>
</evidence>
<dbReference type="RefSeq" id="WP_371387655.1">
    <property type="nucleotide sequence ID" value="NZ_JBGLYH010000055.1"/>
</dbReference>
<comment type="caution">
    <text evidence="1">The sequence shown here is derived from an EMBL/GenBank/DDBJ whole genome shotgun (WGS) entry which is preliminary data.</text>
</comment>